<dbReference type="InterPro" id="IPR018376">
    <property type="entry name" value="Enoyl-CoA_hyd/isom_CS"/>
</dbReference>
<protein>
    <submittedName>
        <fullName evidence="4">Enoyl-CoA hydratase</fullName>
    </submittedName>
</protein>
<evidence type="ECO:0000256" key="3">
    <source>
        <dbReference type="SAM" id="Phobius"/>
    </source>
</evidence>
<name>A0ABN2WM24_9MICO</name>
<dbReference type="CDD" id="cd06558">
    <property type="entry name" value="crotonase-like"/>
    <property type="match status" value="1"/>
</dbReference>
<dbReference type="Pfam" id="PF00378">
    <property type="entry name" value="ECH_1"/>
    <property type="match status" value="1"/>
</dbReference>
<evidence type="ECO:0000256" key="2">
    <source>
        <dbReference type="RuleBase" id="RU003707"/>
    </source>
</evidence>
<comment type="similarity">
    <text evidence="1 2">Belongs to the enoyl-CoA hydratase/isomerase family.</text>
</comment>
<dbReference type="PANTHER" id="PTHR43802:SF1">
    <property type="entry name" value="IP11341P-RELATED"/>
    <property type="match status" value="1"/>
</dbReference>
<keyword evidence="3" id="KW-0812">Transmembrane</keyword>
<sequence length="264" mass="28278">MSLVSVIDSGNMCTVRLERPERKNALNFDLVEQLCAAVEAADARPRIRLIEIRGAGTGFCAGDDIRGMGTEEHPLPSDPFVRGGKGYVAVVRCIRRCRKPVIANLHGFAIGAGLLVALAADLITAEPTTKVAAPFARLGIAAGALIAESGVPHRVANEMVLGGRRLDARRLYDLGVVNHIGEEEQREGWIREIAEYLSTAAAPAVRAVKHAGTASGPAATERSCQLEEFLLAGTYGNPNYAEGKAAYLEKREPDFTDTGTEMLR</sequence>
<organism evidence="4 5">
    <name type="scientific">Brevibacterium salitolerans</name>
    <dbReference type="NCBI Taxonomy" id="1403566"/>
    <lineage>
        <taxon>Bacteria</taxon>
        <taxon>Bacillati</taxon>
        <taxon>Actinomycetota</taxon>
        <taxon>Actinomycetes</taxon>
        <taxon>Micrococcales</taxon>
        <taxon>Brevibacteriaceae</taxon>
        <taxon>Brevibacterium</taxon>
    </lineage>
</organism>
<proteinExistence type="inferred from homology"/>
<feature type="transmembrane region" description="Helical" evidence="3">
    <location>
        <begin position="101"/>
        <end position="120"/>
    </location>
</feature>
<dbReference type="Proteomes" id="UP001500984">
    <property type="component" value="Unassembled WGS sequence"/>
</dbReference>
<dbReference type="PANTHER" id="PTHR43802">
    <property type="entry name" value="ENOYL-COA HYDRATASE"/>
    <property type="match status" value="1"/>
</dbReference>
<keyword evidence="5" id="KW-1185">Reference proteome</keyword>
<keyword evidence="3" id="KW-1133">Transmembrane helix</keyword>
<dbReference type="EMBL" id="BAAAPZ010000004">
    <property type="protein sequence ID" value="GAA2095248.1"/>
    <property type="molecule type" value="Genomic_DNA"/>
</dbReference>
<evidence type="ECO:0000313" key="5">
    <source>
        <dbReference type="Proteomes" id="UP001500984"/>
    </source>
</evidence>
<evidence type="ECO:0000256" key="1">
    <source>
        <dbReference type="ARBA" id="ARBA00005254"/>
    </source>
</evidence>
<dbReference type="SUPFAM" id="SSF52096">
    <property type="entry name" value="ClpP/crotonase"/>
    <property type="match status" value="1"/>
</dbReference>
<dbReference type="RefSeq" id="WP_291795751.1">
    <property type="nucleotide sequence ID" value="NZ_BAAAPZ010000004.1"/>
</dbReference>
<evidence type="ECO:0000313" key="4">
    <source>
        <dbReference type="EMBL" id="GAA2095248.1"/>
    </source>
</evidence>
<reference evidence="4 5" key="1">
    <citation type="journal article" date="2019" name="Int. J. Syst. Evol. Microbiol.">
        <title>The Global Catalogue of Microorganisms (GCM) 10K type strain sequencing project: providing services to taxonomists for standard genome sequencing and annotation.</title>
        <authorList>
            <consortium name="The Broad Institute Genomics Platform"/>
            <consortium name="The Broad Institute Genome Sequencing Center for Infectious Disease"/>
            <person name="Wu L."/>
            <person name="Ma J."/>
        </authorList>
    </citation>
    <scope>NUCLEOTIDE SEQUENCE [LARGE SCALE GENOMIC DNA]</scope>
    <source>
        <strain evidence="4 5">JCM 15900</strain>
    </source>
</reference>
<accession>A0ABN2WM24</accession>
<comment type="caution">
    <text evidence="4">The sequence shown here is derived from an EMBL/GenBank/DDBJ whole genome shotgun (WGS) entry which is preliminary data.</text>
</comment>
<dbReference type="InterPro" id="IPR001753">
    <property type="entry name" value="Enoyl-CoA_hydra/iso"/>
</dbReference>
<dbReference type="Gene3D" id="3.90.226.10">
    <property type="entry name" value="2-enoyl-CoA Hydratase, Chain A, domain 1"/>
    <property type="match status" value="1"/>
</dbReference>
<keyword evidence="3" id="KW-0472">Membrane</keyword>
<gene>
    <name evidence="4" type="ORF">GCM10009823_14740</name>
</gene>
<dbReference type="InterPro" id="IPR029045">
    <property type="entry name" value="ClpP/crotonase-like_dom_sf"/>
</dbReference>
<dbReference type="PROSITE" id="PS00166">
    <property type="entry name" value="ENOYL_COA_HYDRATASE"/>
    <property type="match status" value="1"/>
</dbReference>